<organism evidence="1 2">
    <name type="scientific">Ophiocordyceps australis</name>
    <dbReference type="NCBI Taxonomy" id="1399860"/>
    <lineage>
        <taxon>Eukaryota</taxon>
        <taxon>Fungi</taxon>
        <taxon>Dikarya</taxon>
        <taxon>Ascomycota</taxon>
        <taxon>Pezizomycotina</taxon>
        <taxon>Sordariomycetes</taxon>
        <taxon>Hypocreomycetidae</taxon>
        <taxon>Hypocreales</taxon>
        <taxon>Ophiocordycipitaceae</taxon>
        <taxon>Ophiocordyceps</taxon>
    </lineage>
</organism>
<reference evidence="1 2" key="1">
    <citation type="submission" date="2017-06" db="EMBL/GenBank/DDBJ databases">
        <title>Ant-infecting Ophiocordyceps genomes reveal a high diversity of potential behavioral manipulation genes and a possible major role for enterotoxins.</title>
        <authorList>
            <person name="De Bekker C."/>
            <person name="Evans H.C."/>
            <person name="Brachmann A."/>
            <person name="Hughes D.P."/>
        </authorList>
    </citation>
    <scope>NUCLEOTIDE SEQUENCE [LARGE SCALE GENOMIC DNA]</scope>
    <source>
        <strain evidence="1 2">Map64</strain>
    </source>
</reference>
<protein>
    <recommendedName>
        <fullName evidence="3">Aminodeoxychorismate lyase</fullName>
    </recommendedName>
</protein>
<dbReference type="InterPro" id="IPR001544">
    <property type="entry name" value="Aminotrans_IV"/>
</dbReference>
<keyword evidence="2" id="KW-1185">Reference proteome</keyword>
<dbReference type="Pfam" id="PF01063">
    <property type="entry name" value="Aminotran_4"/>
    <property type="match status" value="1"/>
</dbReference>
<name>A0A2C5X934_9HYPO</name>
<dbReference type="SUPFAM" id="SSF56752">
    <property type="entry name" value="D-aminoacid aminotransferase-like PLP-dependent enzymes"/>
    <property type="match status" value="1"/>
</dbReference>
<dbReference type="Proteomes" id="UP000226192">
    <property type="component" value="Unassembled WGS sequence"/>
</dbReference>
<sequence length="243" mass="27131">MLDLHRDRLLRAAIYWNWQAAIDLLSGDAGLEALSQMARVYLATAKTTPKRLRVMIDSLGTVSFAQFDTPLMPLNNLFPQCLPSPASTPTHHEPCASPRFTLVVDTCHTDRSEFTHYKTTVRDVYNDARQRVGIQQADLKEVLIINTKDQTVIEGSLTTPYFWRRGQWVTPPVSGFYSQQNGCGGQDGTSRRWALQRNLAVEQSVPISSLVDGEECWISNGVSGFRRATLSLTTSPEANATRT</sequence>
<dbReference type="InterPro" id="IPR043132">
    <property type="entry name" value="BCAT-like_C"/>
</dbReference>
<dbReference type="AlphaFoldDB" id="A0A2C5X934"/>
<dbReference type="EMBL" id="NJET01000075">
    <property type="protein sequence ID" value="PHH62329.1"/>
    <property type="molecule type" value="Genomic_DNA"/>
</dbReference>
<dbReference type="STRING" id="1399860.A0A2C5X934"/>
<evidence type="ECO:0008006" key="3">
    <source>
        <dbReference type="Google" id="ProtNLM"/>
    </source>
</evidence>
<evidence type="ECO:0000313" key="2">
    <source>
        <dbReference type="Proteomes" id="UP000226192"/>
    </source>
</evidence>
<dbReference type="OrthoDB" id="5288718at2759"/>
<accession>A0A2C5X934</accession>
<dbReference type="GO" id="GO:0003824">
    <property type="term" value="F:catalytic activity"/>
    <property type="evidence" value="ECO:0007669"/>
    <property type="project" value="InterPro"/>
</dbReference>
<comment type="caution">
    <text evidence="1">The sequence shown here is derived from an EMBL/GenBank/DDBJ whole genome shotgun (WGS) entry which is preliminary data.</text>
</comment>
<proteinExistence type="predicted"/>
<dbReference type="InterPro" id="IPR036038">
    <property type="entry name" value="Aminotransferase-like"/>
</dbReference>
<gene>
    <name evidence="1" type="ORF">CDD81_7249</name>
</gene>
<evidence type="ECO:0000313" key="1">
    <source>
        <dbReference type="EMBL" id="PHH62329.1"/>
    </source>
</evidence>
<dbReference type="Gene3D" id="3.20.10.10">
    <property type="entry name" value="D-amino Acid Aminotransferase, subunit A, domain 2"/>
    <property type="match status" value="1"/>
</dbReference>